<dbReference type="OMA" id="VFGVERM"/>
<evidence type="ECO:0000256" key="7">
    <source>
        <dbReference type="ARBA" id="ARBA00023053"/>
    </source>
</evidence>
<keyword evidence="9 12" id="KW-0472">Membrane</keyword>
<dbReference type="PANTHER" id="PTHR42985">
    <property type="entry name" value="SODIUM-COUPLED MONOCARBOXYLATE TRANSPORTER"/>
    <property type="match status" value="1"/>
</dbReference>
<feature type="transmembrane region" description="Helical" evidence="12">
    <location>
        <begin position="247"/>
        <end position="279"/>
    </location>
</feature>
<feature type="transmembrane region" description="Helical" evidence="12">
    <location>
        <begin position="203"/>
        <end position="226"/>
    </location>
</feature>
<evidence type="ECO:0000313" key="13">
    <source>
        <dbReference type="EMBL" id="TDG45720.1"/>
    </source>
</evidence>
<reference evidence="13 14" key="1">
    <citation type="journal article" date="2019" name="J. Hered.">
        <title>An Improved Genome Assembly for Drosophila navojoa, the Basal Species in the mojavensis Cluster.</title>
        <authorList>
            <person name="Vanderlinde T."/>
            <person name="Dupim E.G."/>
            <person name="Nazario-Yepiz N.O."/>
            <person name="Carvalho A.B."/>
        </authorList>
    </citation>
    <scope>NUCLEOTIDE SEQUENCE [LARGE SCALE GENOMIC DNA]</scope>
    <source>
        <strain evidence="13">Navoj_Jal97</strain>
        <tissue evidence="13">Whole organism</tissue>
    </source>
</reference>
<keyword evidence="6 12" id="KW-1133">Transmembrane helix</keyword>
<evidence type="ECO:0000256" key="12">
    <source>
        <dbReference type="SAM" id="Phobius"/>
    </source>
</evidence>
<accession>A0A484BCI7</accession>
<evidence type="ECO:0000256" key="4">
    <source>
        <dbReference type="ARBA" id="ARBA00022475"/>
    </source>
</evidence>
<dbReference type="OrthoDB" id="6132759at2759"/>
<dbReference type="InterPro" id="IPR051163">
    <property type="entry name" value="Sodium:Solute_Symporter_SSF"/>
</dbReference>
<feature type="transmembrane region" description="Helical" evidence="12">
    <location>
        <begin position="518"/>
        <end position="540"/>
    </location>
</feature>
<evidence type="ECO:0000256" key="5">
    <source>
        <dbReference type="ARBA" id="ARBA00022692"/>
    </source>
</evidence>
<dbReference type="PANTHER" id="PTHR42985:SF5">
    <property type="entry name" value="FI02094P-RELATED"/>
    <property type="match status" value="1"/>
</dbReference>
<feature type="transmembrane region" description="Helical" evidence="12">
    <location>
        <begin position="587"/>
        <end position="609"/>
    </location>
</feature>
<name>A0A484BCI7_DRONA</name>
<feature type="transmembrane region" description="Helical" evidence="12">
    <location>
        <begin position="484"/>
        <end position="506"/>
    </location>
</feature>
<dbReference type="CDD" id="cd11492">
    <property type="entry name" value="SLC5sbd_NIS-SMVT"/>
    <property type="match status" value="1"/>
</dbReference>
<dbReference type="STRING" id="7232.A0A484BCI7"/>
<dbReference type="GO" id="GO:0006814">
    <property type="term" value="P:sodium ion transport"/>
    <property type="evidence" value="ECO:0007669"/>
    <property type="project" value="UniProtKB-KW"/>
</dbReference>
<keyword evidence="5 12" id="KW-0812">Transmembrane</keyword>
<dbReference type="InterPro" id="IPR001734">
    <property type="entry name" value="Na/solute_symporter"/>
</dbReference>
<evidence type="ECO:0000256" key="6">
    <source>
        <dbReference type="ARBA" id="ARBA00022989"/>
    </source>
</evidence>
<dbReference type="AlphaFoldDB" id="A0A484BCI7"/>
<keyword evidence="10" id="KW-0739">Sodium transport</keyword>
<keyword evidence="7" id="KW-0915">Sodium</keyword>
<keyword evidence="3" id="KW-0813">Transport</keyword>
<feature type="transmembrane region" description="Helical" evidence="12">
    <location>
        <begin position="354"/>
        <end position="379"/>
    </location>
</feature>
<feature type="transmembrane region" description="Helical" evidence="12">
    <location>
        <begin position="406"/>
        <end position="439"/>
    </location>
</feature>
<dbReference type="GO" id="GO:0015293">
    <property type="term" value="F:symporter activity"/>
    <property type="evidence" value="ECO:0007669"/>
    <property type="project" value="TreeGrafter"/>
</dbReference>
<dbReference type="Gene3D" id="1.20.1730.10">
    <property type="entry name" value="Sodium/glucose cotransporter"/>
    <property type="match status" value="2"/>
</dbReference>
<evidence type="ECO:0000256" key="8">
    <source>
        <dbReference type="ARBA" id="ARBA00023065"/>
    </source>
</evidence>
<dbReference type="PROSITE" id="PS50283">
    <property type="entry name" value="NA_SOLUT_SYMP_3"/>
    <property type="match status" value="1"/>
</dbReference>
<evidence type="ECO:0000256" key="9">
    <source>
        <dbReference type="ARBA" id="ARBA00023136"/>
    </source>
</evidence>
<evidence type="ECO:0008006" key="15">
    <source>
        <dbReference type="Google" id="ProtNLM"/>
    </source>
</evidence>
<dbReference type="Pfam" id="PF00474">
    <property type="entry name" value="SSF"/>
    <property type="match status" value="2"/>
</dbReference>
<keyword evidence="14" id="KW-1185">Reference proteome</keyword>
<keyword evidence="8" id="KW-0406">Ion transport</keyword>
<evidence type="ECO:0000256" key="10">
    <source>
        <dbReference type="ARBA" id="ARBA00023201"/>
    </source>
</evidence>
<feature type="transmembrane region" description="Helical" evidence="12">
    <location>
        <begin position="172"/>
        <end position="191"/>
    </location>
</feature>
<comment type="caution">
    <text evidence="13">The sequence shown here is derived from an EMBL/GenBank/DDBJ whole genome shotgun (WGS) entry which is preliminary data.</text>
</comment>
<feature type="transmembrane region" description="Helical" evidence="12">
    <location>
        <begin position="460"/>
        <end position="478"/>
    </location>
</feature>
<proteinExistence type="inferred from homology"/>
<dbReference type="EMBL" id="LSRL02000072">
    <property type="protein sequence ID" value="TDG45720.1"/>
    <property type="molecule type" value="Genomic_DNA"/>
</dbReference>
<feature type="transmembrane region" description="Helical" evidence="12">
    <location>
        <begin position="105"/>
        <end position="127"/>
    </location>
</feature>
<evidence type="ECO:0000313" key="14">
    <source>
        <dbReference type="Proteomes" id="UP000295192"/>
    </source>
</evidence>
<organism evidence="13 14">
    <name type="scientific">Drosophila navojoa</name>
    <name type="common">Fruit fly</name>
    <dbReference type="NCBI Taxonomy" id="7232"/>
    <lineage>
        <taxon>Eukaryota</taxon>
        <taxon>Metazoa</taxon>
        <taxon>Ecdysozoa</taxon>
        <taxon>Arthropoda</taxon>
        <taxon>Hexapoda</taxon>
        <taxon>Insecta</taxon>
        <taxon>Pterygota</taxon>
        <taxon>Neoptera</taxon>
        <taxon>Endopterygota</taxon>
        <taxon>Diptera</taxon>
        <taxon>Brachycera</taxon>
        <taxon>Muscomorpha</taxon>
        <taxon>Ephydroidea</taxon>
        <taxon>Drosophilidae</taxon>
        <taxon>Drosophila</taxon>
    </lineage>
</organism>
<evidence type="ECO:0000256" key="11">
    <source>
        <dbReference type="RuleBase" id="RU362091"/>
    </source>
</evidence>
<evidence type="ECO:0000256" key="2">
    <source>
        <dbReference type="ARBA" id="ARBA00006434"/>
    </source>
</evidence>
<comment type="similarity">
    <text evidence="2 11">Belongs to the sodium:solute symporter (SSF) (TC 2.A.21) family.</text>
</comment>
<evidence type="ECO:0000256" key="1">
    <source>
        <dbReference type="ARBA" id="ARBA00004651"/>
    </source>
</evidence>
<dbReference type="Proteomes" id="UP000295192">
    <property type="component" value="Unassembled WGS sequence"/>
</dbReference>
<dbReference type="GO" id="GO:0005886">
    <property type="term" value="C:plasma membrane"/>
    <property type="evidence" value="ECO:0007669"/>
    <property type="project" value="UniProtKB-SubCell"/>
</dbReference>
<comment type="subcellular location">
    <subcellularLocation>
        <location evidence="1">Cell membrane</location>
        <topology evidence="1">Multi-pass membrane protein</topology>
    </subcellularLocation>
</comment>
<dbReference type="InterPro" id="IPR038377">
    <property type="entry name" value="Na/Glc_symporter_sf"/>
</dbReference>
<keyword evidence="4" id="KW-1003">Cell membrane</keyword>
<evidence type="ECO:0000256" key="3">
    <source>
        <dbReference type="ARBA" id="ARBA00022448"/>
    </source>
</evidence>
<sequence length="652" mass="70314">MDVAEAVNTPPTVVNAIVQTVQSIISSTTAKATTSVSDLGSSSISTAAAFTTTTTIPTSTTADTTEGTIPTTFSTTTTTITTSSSSMTEKPSVSDLSSALQHFGIVDYLVFIAMLVVCAVIGFYFGFIEKKKKQQKGQLPTDEKDGAGTAGIEERRGSEALDYLVGGRKMKVFPVSLSLVASFVSGISLLGTSTEIYVYGTQYAFILVTLAISGVISWYIFLPVFCNLQLTSTYEYFELRFNRTTRVVASVLFSITTAVVWTDVIQTIIMVGAIIIVVVKGTLNAGGLGAVIQRNLDTGRLEWPEWTFDPKTRMSVFALFVGYTAHSTYNIGCNQIITQRLLSLPSVRAMGQSTLLFGFGVIILTSLTLYNGLLLFATYHDCDPLTTKLAKAKDQLVPLLVMDTLGAYPGVCGMFVAGVFSASLSSLSTALNSMAAVLLEDYIKPLCKRPLTERQTAITMRLCTVTIGTLSTVLVFGVERMGTHVMQLFMILSSVTQGPLFALFVMGMLCPRLNSKSALTGALCSFVFMTWLCINAQLAALSGELHYEPKPVSVEGCTYGYDAPDVTLANATLTATEPASLSFFQQIYYTSFMSYTLFASLVGILAGLLSSLVFGRLKLEQVDVELLAPCMRRFYKSKYASVELNDSALKSA</sequence>
<gene>
    <name evidence="13" type="ORF">AWZ03_007858</name>
</gene>
<protein>
    <recommendedName>
        <fullName evidence="15">Sodium-coupled monocarboxylate transporter 1</fullName>
    </recommendedName>
</protein>